<feature type="compositionally biased region" description="Polar residues" evidence="1">
    <location>
        <begin position="195"/>
        <end position="210"/>
    </location>
</feature>
<proteinExistence type="predicted"/>
<protein>
    <submittedName>
        <fullName evidence="2">Uncharacterized protein</fullName>
    </submittedName>
</protein>
<dbReference type="EMBL" id="CAAALY010246058">
    <property type="protein sequence ID" value="VEL33596.1"/>
    <property type="molecule type" value="Genomic_DNA"/>
</dbReference>
<dbReference type="AlphaFoldDB" id="A0A448XCK7"/>
<organism evidence="2 3">
    <name type="scientific">Protopolystoma xenopodis</name>
    <dbReference type="NCBI Taxonomy" id="117903"/>
    <lineage>
        <taxon>Eukaryota</taxon>
        <taxon>Metazoa</taxon>
        <taxon>Spiralia</taxon>
        <taxon>Lophotrochozoa</taxon>
        <taxon>Platyhelminthes</taxon>
        <taxon>Monogenea</taxon>
        <taxon>Polyopisthocotylea</taxon>
        <taxon>Polystomatidea</taxon>
        <taxon>Polystomatidae</taxon>
        <taxon>Protopolystoma</taxon>
    </lineage>
</organism>
<accession>A0A448XCK7</accession>
<keyword evidence="3" id="KW-1185">Reference proteome</keyword>
<reference evidence="2" key="1">
    <citation type="submission" date="2018-11" db="EMBL/GenBank/DDBJ databases">
        <authorList>
            <consortium name="Pathogen Informatics"/>
        </authorList>
    </citation>
    <scope>NUCLEOTIDE SEQUENCE</scope>
</reference>
<name>A0A448XCK7_9PLAT</name>
<evidence type="ECO:0000313" key="3">
    <source>
        <dbReference type="Proteomes" id="UP000784294"/>
    </source>
</evidence>
<sequence length="243" mass="28361">MYHRQVAWVQTAADLLLPRYAGSWRVRLESACDALSAAWSEGNLRLADRHRRLVDSADRSNWLTRQRHLLVWLRVYLAQVNSRRPLTNVAHLACLEEAAELEADQQRRRREERERRHARHRGRRGLDTGQRAMYGRSRKRSQSRQKSPSHKTQQQKQQQQQQQQSQRGRKIWDQRLPQLDKSLFTCRLTLPDADASSTKPASDHPSNTLCQPDLRLWNKPNGAVSRFSRQPSLHETGGRWAGL</sequence>
<comment type="caution">
    <text evidence="2">The sequence shown here is derived from an EMBL/GenBank/DDBJ whole genome shotgun (WGS) entry which is preliminary data.</text>
</comment>
<evidence type="ECO:0000313" key="2">
    <source>
        <dbReference type="EMBL" id="VEL33596.1"/>
    </source>
</evidence>
<dbReference type="Proteomes" id="UP000784294">
    <property type="component" value="Unassembled WGS sequence"/>
</dbReference>
<feature type="compositionally biased region" description="Basic and acidic residues" evidence="1">
    <location>
        <begin position="104"/>
        <end position="115"/>
    </location>
</feature>
<feature type="compositionally biased region" description="Basic residues" evidence="1">
    <location>
        <begin position="136"/>
        <end position="149"/>
    </location>
</feature>
<feature type="compositionally biased region" description="Low complexity" evidence="1">
    <location>
        <begin position="150"/>
        <end position="166"/>
    </location>
</feature>
<feature type="region of interest" description="Disordered" evidence="1">
    <location>
        <begin position="194"/>
        <end position="213"/>
    </location>
</feature>
<gene>
    <name evidence="2" type="ORF">PXEA_LOCUS27036</name>
</gene>
<evidence type="ECO:0000256" key="1">
    <source>
        <dbReference type="SAM" id="MobiDB-lite"/>
    </source>
</evidence>
<feature type="region of interest" description="Disordered" evidence="1">
    <location>
        <begin position="103"/>
        <end position="172"/>
    </location>
</feature>